<dbReference type="STRING" id="13706.A0A1X2H6Z4"/>
<evidence type="ECO:0000313" key="2">
    <source>
        <dbReference type="EMBL" id="ORY94220.1"/>
    </source>
</evidence>
<evidence type="ECO:0000313" key="3">
    <source>
        <dbReference type="Proteomes" id="UP000242180"/>
    </source>
</evidence>
<dbReference type="InParanoid" id="A0A1X2H6Z4"/>
<reference evidence="2 3" key="1">
    <citation type="submission" date="2016-07" db="EMBL/GenBank/DDBJ databases">
        <title>Pervasive Adenine N6-methylation of Active Genes in Fungi.</title>
        <authorList>
            <consortium name="DOE Joint Genome Institute"/>
            <person name="Mondo S.J."/>
            <person name="Dannebaum R.O."/>
            <person name="Kuo R.C."/>
            <person name="Labutti K."/>
            <person name="Haridas S."/>
            <person name="Kuo A."/>
            <person name="Salamov A."/>
            <person name="Ahrendt S.R."/>
            <person name="Lipzen A."/>
            <person name="Sullivan W."/>
            <person name="Andreopoulos W.B."/>
            <person name="Clum A."/>
            <person name="Lindquist E."/>
            <person name="Daum C."/>
            <person name="Ramamoorthy G.K."/>
            <person name="Gryganskyi A."/>
            <person name="Culley D."/>
            <person name="Magnuson J.K."/>
            <person name="James T.Y."/>
            <person name="O'Malley M.A."/>
            <person name="Stajich J.E."/>
            <person name="Spatafora J.W."/>
            <person name="Visel A."/>
            <person name="Grigoriev I.V."/>
        </authorList>
    </citation>
    <scope>NUCLEOTIDE SEQUENCE [LARGE SCALE GENOMIC DNA]</scope>
    <source>
        <strain evidence="2 3">NRRL 2496</strain>
    </source>
</reference>
<protein>
    <submittedName>
        <fullName evidence="2">Uncharacterized protein</fullName>
    </submittedName>
</protein>
<organism evidence="2 3">
    <name type="scientific">Syncephalastrum racemosum</name>
    <name type="common">Filamentous fungus</name>
    <dbReference type="NCBI Taxonomy" id="13706"/>
    <lineage>
        <taxon>Eukaryota</taxon>
        <taxon>Fungi</taxon>
        <taxon>Fungi incertae sedis</taxon>
        <taxon>Mucoromycota</taxon>
        <taxon>Mucoromycotina</taxon>
        <taxon>Mucoromycetes</taxon>
        <taxon>Mucorales</taxon>
        <taxon>Syncephalastraceae</taxon>
        <taxon>Syncephalastrum</taxon>
    </lineage>
</organism>
<evidence type="ECO:0000256" key="1">
    <source>
        <dbReference type="SAM" id="Phobius"/>
    </source>
</evidence>
<gene>
    <name evidence="2" type="ORF">BCR43DRAFT_359393</name>
</gene>
<keyword evidence="1" id="KW-0472">Membrane</keyword>
<feature type="transmembrane region" description="Helical" evidence="1">
    <location>
        <begin position="32"/>
        <end position="52"/>
    </location>
</feature>
<proteinExistence type="predicted"/>
<dbReference type="AlphaFoldDB" id="A0A1X2H6Z4"/>
<keyword evidence="1" id="KW-1133">Transmembrane helix</keyword>
<accession>A0A1X2H6Z4</accession>
<dbReference type="EMBL" id="MCGN01000008">
    <property type="protein sequence ID" value="ORY94220.1"/>
    <property type="molecule type" value="Genomic_DNA"/>
</dbReference>
<dbReference type="OrthoDB" id="3267308at2759"/>
<dbReference type="Proteomes" id="UP000242180">
    <property type="component" value="Unassembled WGS sequence"/>
</dbReference>
<sequence length="165" mass="17778">MGASRLLELLSAKKKKKENTVSTSRTTLQCQILYIFYLLLGTELVGVATLSLTAVSGTRGKTSVALAADVLLAVVLGGELLQRGLNDTTTETEHKVKGRLLLNVVVRKGAAVLELLASENQTLLVRGNAFITIAMIIVSCQVSIVVFTRLLQEKKTYPPYLGSFA</sequence>
<keyword evidence="3" id="KW-1185">Reference proteome</keyword>
<keyword evidence="1" id="KW-0812">Transmembrane</keyword>
<comment type="caution">
    <text evidence="2">The sequence shown here is derived from an EMBL/GenBank/DDBJ whole genome shotgun (WGS) entry which is preliminary data.</text>
</comment>
<name>A0A1X2H6Z4_SYNRA</name>
<feature type="transmembrane region" description="Helical" evidence="1">
    <location>
        <begin position="129"/>
        <end position="151"/>
    </location>
</feature>